<organism evidence="5 6">
    <name type="scientific">Besnoitia besnoiti</name>
    <name type="common">Apicomplexan protozoan</name>
    <dbReference type="NCBI Taxonomy" id="94643"/>
    <lineage>
        <taxon>Eukaryota</taxon>
        <taxon>Sar</taxon>
        <taxon>Alveolata</taxon>
        <taxon>Apicomplexa</taxon>
        <taxon>Conoidasida</taxon>
        <taxon>Coccidia</taxon>
        <taxon>Eucoccidiorida</taxon>
        <taxon>Eimeriorina</taxon>
        <taxon>Sarcocystidae</taxon>
        <taxon>Besnoitia</taxon>
    </lineage>
</organism>
<dbReference type="RefSeq" id="XP_029221932.1">
    <property type="nucleotide sequence ID" value="XM_029359019.1"/>
</dbReference>
<evidence type="ECO:0000256" key="1">
    <source>
        <dbReference type="ARBA" id="ARBA00023016"/>
    </source>
</evidence>
<keyword evidence="6" id="KW-1185">Reference proteome</keyword>
<gene>
    <name evidence="5" type="ORF">BESB_002640</name>
</gene>
<dbReference type="OrthoDB" id="1431247at2759"/>
<dbReference type="STRING" id="94643.A0A2A9MPE6"/>
<comment type="similarity">
    <text evidence="2 3">Belongs to the small heat shock protein (HSP20) family.</text>
</comment>
<sequence length="231" mass="25670">MAQQTPPSHPQGCCSPSCPMKHSAPASAIAPSGTCPMRAFHPAGSHSHCASFDDARNRLMRDKNVRPVRNRIEFFDDPIPLPLAYWTPPLWSGFAGTPVDDMMFETALTAADMMQDVAWRPRVDVDFDDKKKEMIVLAELPGMQKEDVTIEVDKGALVIKGEKTAGDVIKEEEGKTKNILTERFSGYFCRRFQLPSNYKPDGINATMENGVLRVTVKVDDSDQGKQQITVK</sequence>
<dbReference type="PANTHER" id="PTHR11527">
    <property type="entry name" value="HEAT-SHOCK PROTEIN 20 FAMILY MEMBER"/>
    <property type="match status" value="1"/>
</dbReference>
<dbReference type="CDD" id="cd06464">
    <property type="entry name" value="ACD_sHsps-like"/>
    <property type="match status" value="1"/>
</dbReference>
<name>A0A2A9MPE6_BESBE</name>
<comment type="caution">
    <text evidence="5">The sequence shown here is derived from an EMBL/GenBank/DDBJ whole genome shotgun (WGS) entry which is preliminary data.</text>
</comment>
<dbReference type="Pfam" id="PF00011">
    <property type="entry name" value="HSP20"/>
    <property type="match status" value="1"/>
</dbReference>
<evidence type="ECO:0000313" key="6">
    <source>
        <dbReference type="Proteomes" id="UP000224006"/>
    </source>
</evidence>
<dbReference type="GeneID" id="40305327"/>
<dbReference type="KEGG" id="bbes:BESB_002640"/>
<dbReference type="PROSITE" id="PS01031">
    <property type="entry name" value="SHSP"/>
    <property type="match status" value="1"/>
</dbReference>
<dbReference type="SMR" id="A0A2A9MPE6"/>
<dbReference type="Gene3D" id="2.60.40.790">
    <property type="match status" value="1"/>
</dbReference>
<dbReference type="InterPro" id="IPR008978">
    <property type="entry name" value="HSP20-like_chaperone"/>
</dbReference>
<feature type="domain" description="SHSP" evidence="4">
    <location>
        <begin position="114"/>
        <end position="231"/>
    </location>
</feature>
<evidence type="ECO:0000256" key="2">
    <source>
        <dbReference type="PROSITE-ProRule" id="PRU00285"/>
    </source>
</evidence>
<keyword evidence="1" id="KW-0346">Stress response</keyword>
<dbReference type="AlphaFoldDB" id="A0A2A9MPE6"/>
<protein>
    <submittedName>
        <fullName evidence="5">Bradyzoite antigen BAG1</fullName>
    </submittedName>
</protein>
<dbReference type="SUPFAM" id="SSF49764">
    <property type="entry name" value="HSP20-like chaperones"/>
    <property type="match status" value="1"/>
</dbReference>
<dbReference type="Proteomes" id="UP000224006">
    <property type="component" value="Chromosome I"/>
</dbReference>
<reference evidence="5 6" key="1">
    <citation type="submission" date="2017-09" db="EMBL/GenBank/DDBJ databases">
        <title>Genome sequencing of Besnoitia besnoiti strain Bb-Ger1.</title>
        <authorList>
            <person name="Schares G."/>
            <person name="Venepally P."/>
            <person name="Lorenzi H.A."/>
        </authorList>
    </citation>
    <scope>NUCLEOTIDE SEQUENCE [LARGE SCALE GENOMIC DNA]</scope>
    <source>
        <strain evidence="5 6">Bb-Ger1</strain>
    </source>
</reference>
<evidence type="ECO:0000313" key="5">
    <source>
        <dbReference type="EMBL" id="PFH37923.1"/>
    </source>
</evidence>
<dbReference type="EMBL" id="NWUJ01000001">
    <property type="protein sequence ID" value="PFH37923.1"/>
    <property type="molecule type" value="Genomic_DNA"/>
</dbReference>
<dbReference type="InterPro" id="IPR031107">
    <property type="entry name" value="Small_HSP"/>
</dbReference>
<accession>A0A2A9MPE6</accession>
<dbReference type="VEuPathDB" id="ToxoDB:BESB_002640"/>
<evidence type="ECO:0000259" key="4">
    <source>
        <dbReference type="PROSITE" id="PS01031"/>
    </source>
</evidence>
<proteinExistence type="inferred from homology"/>
<evidence type="ECO:0000256" key="3">
    <source>
        <dbReference type="RuleBase" id="RU003616"/>
    </source>
</evidence>
<dbReference type="InterPro" id="IPR002068">
    <property type="entry name" value="A-crystallin/Hsp20_dom"/>
</dbReference>